<dbReference type="GO" id="GO:0042953">
    <property type="term" value="P:lipoprotein transport"/>
    <property type="evidence" value="ECO:0007669"/>
    <property type="project" value="TreeGrafter"/>
</dbReference>
<dbReference type="AlphaFoldDB" id="A0A7S2HG73"/>
<dbReference type="InterPro" id="IPR014756">
    <property type="entry name" value="Ig_E-set"/>
</dbReference>
<dbReference type="GO" id="GO:0060271">
    <property type="term" value="P:cilium assembly"/>
    <property type="evidence" value="ECO:0007669"/>
    <property type="project" value="TreeGrafter"/>
</dbReference>
<dbReference type="InterPro" id="IPR037036">
    <property type="entry name" value="PDED_dom_sf"/>
</dbReference>
<sequence>MDVTPEYVNALLGPTDSFLCRFSANVYRIDCHAFTIRAVEDNGERLLFEIRKDPDESEPALSDDIDDSARFIRYHFGPSFLGYPTIGTSLEFTIGEHPLHNFRMIERHYFKNILIKSFDFTLPFVIPNSNNTWEVIYTMPELDPRLKEEIINSPWATKSDSFYFVDNALVMHNKAEYNYGELDAPA</sequence>
<dbReference type="GO" id="GO:0005929">
    <property type="term" value="C:cilium"/>
    <property type="evidence" value="ECO:0007669"/>
    <property type="project" value="TreeGrafter"/>
</dbReference>
<dbReference type="GO" id="GO:0008289">
    <property type="term" value="F:lipid binding"/>
    <property type="evidence" value="ECO:0007669"/>
    <property type="project" value="UniProtKB-KW"/>
</dbReference>
<dbReference type="FunFam" id="2.70.50.40:FF:000003">
    <property type="entry name" value="UNC119 homologue, putative"/>
    <property type="match status" value="1"/>
</dbReference>
<comment type="similarity">
    <text evidence="1">Belongs to the PDE6D/unc-119 family.</text>
</comment>
<evidence type="ECO:0000259" key="5">
    <source>
        <dbReference type="Pfam" id="PF05351"/>
    </source>
</evidence>
<organism evidence="6">
    <name type="scientific">Zooxanthella nutricula</name>
    <dbReference type="NCBI Taxonomy" id="1333877"/>
    <lineage>
        <taxon>Eukaryota</taxon>
        <taxon>Sar</taxon>
        <taxon>Alveolata</taxon>
        <taxon>Dinophyceae</taxon>
        <taxon>Peridiniales</taxon>
        <taxon>Peridiniales incertae sedis</taxon>
        <taxon>Zooxanthella</taxon>
    </lineage>
</organism>
<proteinExistence type="inferred from homology"/>
<evidence type="ECO:0000256" key="3">
    <source>
        <dbReference type="ARBA" id="ARBA00022927"/>
    </source>
</evidence>
<dbReference type="Pfam" id="PF05351">
    <property type="entry name" value="GMP_PDE_delta"/>
    <property type="match status" value="1"/>
</dbReference>
<keyword evidence="2" id="KW-0813">Transport</keyword>
<dbReference type="InterPro" id="IPR008015">
    <property type="entry name" value="PDED_dom"/>
</dbReference>
<dbReference type="PANTHER" id="PTHR12951:SF1">
    <property type="entry name" value="PROTEIN UNC-119 HOMOLOG"/>
    <property type="match status" value="1"/>
</dbReference>
<keyword evidence="3" id="KW-0653">Protein transport</keyword>
<evidence type="ECO:0000256" key="2">
    <source>
        <dbReference type="ARBA" id="ARBA00022448"/>
    </source>
</evidence>
<gene>
    <name evidence="6" type="ORF">BRAN1462_LOCUS2054</name>
</gene>
<dbReference type="PANTHER" id="PTHR12951">
    <property type="entry name" value="RETINAL PROTEIN 4"/>
    <property type="match status" value="1"/>
</dbReference>
<accession>A0A7S2HG73</accession>
<dbReference type="InterPro" id="IPR051519">
    <property type="entry name" value="PDE6D_unc-119_myristoyl-bd"/>
</dbReference>
<feature type="domain" description="GMP phosphodiesterase delta subunit" evidence="5">
    <location>
        <begin position="24"/>
        <end position="179"/>
    </location>
</feature>
<dbReference type="EMBL" id="HBGW01003112">
    <property type="protein sequence ID" value="CAD9489369.1"/>
    <property type="molecule type" value="Transcribed_RNA"/>
</dbReference>
<dbReference type="Gene3D" id="2.70.50.40">
    <property type="entry name" value="GMP phosphodiesterase, delta subunit"/>
    <property type="match status" value="1"/>
</dbReference>
<evidence type="ECO:0000313" key="6">
    <source>
        <dbReference type="EMBL" id="CAD9489369.1"/>
    </source>
</evidence>
<reference evidence="6" key="1">
    <citation type="submission" date="2021-01" db="EMBL/GenBank/DDBJ databases">
        <authorList>
            <person name="Corre E."/>
            <person name="Pelletier E."/>
            <person name="Niang G."/>
            <person name="Scheremetjew M."/>
            <person name="Finn R."/>
            <person name="Kale V."/>
            <person name="Holt S."/>
            <person name="Cochrane G."/>
            <person name="Meng A."/>
            <person name="Brown T."/>
            <person name="Cohen L."/>
        </authorList>
    </citation>
    <scope>NUCLEOTIDE SEQUENCE</scope>
    <source>
        <strain evidence="6">RCC3387</strain>
    </source>
</reference>
<dbReference type="SUPFAM" id="SSF81296">
    <property type="entry name" value="E set domains"/>
    <property type="match status" value="1"/>
</dbReference>
<keyword evidence="4" id="KW-0446">Lipid-binding</keyword>
<name>A0A7S2HG73_9DINO</name>
<protein>
    <recommendedName>
        <fullName evidence="5">GMP phosphodiesterase delta subunit domain-containing protein</fullName>
    </recommendedName>
</protein>
<evidence type="ECO:0000256" key="4">
    <source>
        <dbReference type="ARBA" id="ARBA00023121"/>
    </source>
</evidence>
<evidence type="ECO:0000256" key="1">
    <source>
        <dbReference type="ARBA" id="ARBA00008102"/>
    </source>
</evidence>